<dbReference type="EMBL" id="FCOC02000002">
    <property type="protein sequence ID" value="SAL14376.1"/>
    <property type="molecule type" value="Genomic_DNA"/>
</dbReference>
<evidence type="ECO:0000313" key="2">
    <source>
        <dbReference type="Proteomes" id="UP000054893"/>
    </source>
</evidence>
<dbReference type="OrthoDB" id="5292474at2"/>
<evidence type="ECO:0000313" key="1">
    <source>
        <dbReference type="EMBL" id="SAL14376.1"/>
    </source>
</evidence>
<accession>A0A158F3H4</accession>
<name>A0A158F3H4_CABSO</name>
<reference evidence="1 2" key="1">
    <citation type="submission" date="2016-01" db="EMBL/GenBank/DDBJ databases">
        <authorList>
            <person name="Oliw E.H."/>
        </authorList>
    </citation>
    <scope>NUCLEOTIDE SEQUENCE [LARGE SCALE GENOMIC DNA]</scope>
    <source>
        <strain evidence="1">LMG 22029</strain>
    </source>
</reference>
<gene>
    <name evidence="1" type="ORF">AWB64_00686</name>
</gene>
<proteinExistence type="predicted"/>
<organism evidence="1 2">
    <name type="scientific">Caballeronia sordidicola</name>
    <name type="common">Burkholderia sordidicola</name>
    <dbReference type="NCBI Taxonomy" id="196367"/>
    <lineage>
        <taxon>Bacteria</taxon>
        <taxon>Pseudomonadati</taxon>
        <taxon>Pseudomonadota</taxon>
        <taxon>Betaproteobacteria</taxon>
        <taxon>Burkholderiales</taxon>
        <taxon>Burkholderiaceae</taxon>
        <taxon>Caballeronia</taxon>
    </lineage>
</organism>
<dbReference type="Pfam" id="PF11227">
    <property type="entry name" value="DUF3025"/>
    <property type="match status" value="1"/>
</dbReference>
<dbReference type="Proteomes" id="UP000054893">
    <property type="component" value="Unassembled WGS sequence"/>
</dbReference>
<protein>
    <submittedName>
        <fullName evidence="1">Membrane protein</fullName>
    </submittedName>
</protein>
<sequence length="284" mass="31468">MSSPANPSEQPSGSRAMPGFDDIDWSRAWLSPLAHRGQRWQKAALESYPAYLSTLNADARTEPRMTGRDKPLSFIAQDQLPAGASYEGHIAATGCVPTRHNLHDFFNGAMWFQYPRIKAALNARQAAEIDALGIGPIRGAARDALTLFDENAVLLACADPALAAALRAFDWRAVFIGHRTAWGRACEARIFGHALLEKLIAPYKACTGHAWIVEVEPAYFLAADTERRAILDREVSERLKTEAISSRCFTPLPVLGVPGWWPENEAHSFYDDPRVFRAGRRLRA</sequence>
<dbReference type="InterPro" id="IPR021390">
    <property type="entry name" value="DUF3025"/>
</dbReference>
<dbReference type="AlphaFoldDB" id="A0A158F3H4"/>
<dbReference type="RefSeq" id="WP_082850355.1">
    <property type="nucleotide sequence ID" value="NZ_FCOC02000002.1"/>
</dbReference>